<evidence type="ECO:0000313" key="2">
    <source>
        <dbReference type="Proteomes" id="UP001148838"/>
    </source>
</evidence>
<dbReference type="EMBL" id="JAJSOF020000031">
    <property type="protein sequence ID" value="KAJ4431119.1"/>
    <property type="molecule type" value="Genomic_DNA"/>
</dbReference>
<sequence>MDQNVLKSTDLFRVQLSIVVHLGRYDRKGNPITKASYNGWGDHRDNHTIALPPFWLDDRPPLLRHVDVRSEPTEYAIRKVQDNREGLELNELHQLLVYADDVNMLGENPQTIRENTEILLAAKVCRLGSEPMCDSRLHLSVDPMVKKHIACLSLISPHLCSNGYRVWPRNQVARIRFPVGASYLVEVFPGFSLNQYEQMLGEEHYLPEFLQFVCIMTRVIVFGYVDIDLNFAVRFDWMTNRWKLSSSF</sequence>
<keyword evidence="2" id="KW-1185">Reference proteome</keyword>
<proteinExistence type="predicted"/>
<comment type="caution">
    <text evidence="1">The sequence shown here is derived from an EMBL/GenBank/DDBJ whole genome shotgun (WGS) entry which is preliminary data.</text>
</comment>
<name>A0ABQ8SB74_PERAM</name>
<protein>
    <recommendedName>
        <fullName evidence="3">Peptidase C19 ubiquitin carboxyl-terminal hydrolase domain-containing protein</fullName>
    </recommendedName>
</protein>
<dbReference type="Proteomes" id="UP001148838">
    <property type="component" value="Unassembled WGS sequence"/>
</dbReference>
<evidence type="ECO:0008006" key="3">
    <source>
        <dbReference type="Google" id="ProtNLM"/>
    </source>
</evidence>
<evidence type="ECO:0000313" key="1">
    <source>
        <dbReference type="EMBL" id="KAJ4431119.1"/>
    </source>
</evidence>
<organism evidence="1 2">
    <name type="scientific">Periplaneta americana</name>
    <name type="common">American cockroach</name>
    <name type="synonym">Blatta americana</name>
    <dbReference type="NCBI Taxonomy" id="6978"/>
    <lineage>
        <taxon>Eukaryota</taxon>
        <taxon>Metazoa</taxon>
        <taxon>Ecdysozoa</taxon>
        <taxon>Arthropoda</taxon>
        <taxon>Hexapoda</taxon>
        <taxon>Insecta</taxon>
        <taxon>Pterygota</taxon>
        <taxon>Neoptera</taxon>
        <taxon>Polyneoptera</taxon>
        <taxon>Dictyoptera</taxon>
        <taxon>Blattodea</taxon>
        <taxon>Blattoidea</taxon>
        <taxon>Blattidae</taxon>
        <taxon>Blattinae</taxon>
        <taxon>Periplaneta</taxon>
    </lineage>
</organism>
<accession>A0ABQ8SB74</accession>
<gene>
    <name evidence="1" type="ORF">ANN_19714</name>
</gene>
<reference evidence="1 2" key="1">
    <citation type="journal article" date="2022" name="Allergy">
        <title>Genome assembly and annotation of Periplaneta americana reveal a comprehensive cockroach allergen profile.</title>
        <authorList>
            <person name="Wang L."/>
            <person name="Xiong Q."/>
            <person name="Saelim N."/>
            <person name="Wang L."/>
            <person name="Nong W."/>
            <person name="Wan A.T."/>
            <person name="Shi M."/>
            <person name="Liu X."/>
            <person name="Cao Q."/>
            <person name="Hui J.H.L."/>
            <person name="Sookrung N."/>
            <person name="Leung T.F."/>
            <person name="Tungtrongchitr A."/>
            <person name="Tsui S.K.W."/>
        </authorList>
    </citation>
    <scope>NUCLEOTIDE SEQUENCE [LARGE SCALE GENOMIC DNA]</scope>
    <source>
        <strain evidence="1">PWHHKU_190912</strain>
    </source>
</reference>